<proteinExistence type="predicted"/>
<keyword evidence="1" id="KW-0614">Plasmid</keyword>
<gene>
    <name evidence="1" type="ORF">FOB26_04920</name>
</gene>
<comment type="caution">
    <text evidence="1">The sequence shown here is derived from an EMBL/GenBank/DDBJ whole genome shotgun (WGS) entry which is preliminary data.</text>
</comment>
<dbReference type="EMBL" id="JABRWM010000005">
    <property type="protein sequence ID" value="NRF18446.1"/>
    <property type="molecule type" value="Genomic_DNA"/>
</dbReference>
<evidence type="ECO:0000313" key="2">
    <source>
        <dbReference type="Proteomes" id="UP001155820"/>
    </source>
</evidence>
<organism evidence="1 2">
    <name type="scientific">Agrobacterium pusense</name>
    <dbReference type="NCBI Taxonomy" id="648995"/>
    <lineage>
        <taxon>Bacteria</taxon>
        <taxon>Pseudomonadati</taxon>
        <taxon>Pseudomonadota</taxon>
        <taxon>Alphaproteobacteria</taxon>
        <taxon>Hyphomicrobiales</taxon>
        <taxon>Rhizobiaceae</taxon>
        <taxon>Rhizobium/Agrobacterium group</taxon>
        <taxon>Agrobacterium</taxon>
    </lineage>
</organism>
<geneLocation type="plasmid" evidence="1">
    <name>unnamed5</name>
</geneLocation>
<accession>A0AA44IYA5</accession>
<keyword evidence="2" id="KW-1185">Reference proteome</keyword>
<sequence>MISASKTNFGVLALLIGSLGSTSAESGRPMPGGDVDRTQTIRLLEATPAPCAEASFGLISVALSHADLETLANSSPRQPRSEADRLGKIRGKRAEELLEALKPKARLSDCVGRADGNAGVDWTYLVLELIENGIAAVFTDNGKPVRTVQIRYLGMRCGDHCGRGDIFVSTPDAPRPFLILNWWAS</sequence>
<dbReference type="Proteomes" id="UP001155820">
    <property type="component" value="Unassembled WGS sequence"/>
</dbReference>
<protein>
    <submittedName>
        <fullName evidence="1">Uncharacterized protein</fullName>
    </submittedName>
</protein>
<name>A0AA44IYA5_9HYPH</name>
<dbReference type="AlphaFoldDB" id="A0AA44IYA5"/>
<dbReference type="RefSeq" id="WP_142187329.1">
    <property type="nucleotide sequence ID" value="NZ_JABRWL010000003.1"/>
</dbReference>
<evidence type="ECO:0000313" key="1">
    <source>
        <dbReference type="EMBL" id="NRF18446.1"/>
    </source>
</evidence>
<reference evidence="1" key="1">
    <citation type="submission" date="2019-07" db="EMBL/GenBank/DDBJ databases">
        <title>FDA dAtabase for Regulatory Grade micrObial Sequences (FDA-ARGOS): Supporting development and validation of Infectious Disease Dx tests.</title>
        <authorList>
            <person name="Bachman M."/>
            <person name="Young C."/>
            <person name="Tallon L."/>
            <person name="Sadzewicz L."/>
            <person name="Vavikolanu K."/>
            <person name="Mehta A."/>
            <person name="Aluvathingal J."/>
            <person name="Nadendla S."/>
            <person name="Nandy P."/>
            <person name="Geyer C."/>
            <person name="Yan Y."/>
            <person name="Sichtig H."/>
        </authorList>
    </citation>
    <scope>NUCLEOTIDE SEQUENCE</scope>
    <source>
        <strain evidence="1">FDAARGOS_618</strain>
        <plasmid evidence="1">unnamed5</plasmid>
    </source>
</reference>